<feature type="signal peptide" evidence="1">
    <location>
        <begin position="1"/>
        <end position="20"/>
    </location>
</feature>
<protein>
    <submittedName>
        <fullName evidence="2">Uncharacterized protein</fullName>
    </submittedName>
</protein>
<dbReference type="EMBL" id="FOSP01000005">
    <property type="protein sequence ID" value="SFK38179.1"/>
    <property type="molecule type" value="Genomic_DNA"/>
</dbReference>
<dbReference type="OrthoDB" id="5765597at2"/>
<evidence type="ECO:0000313" key="2">
    <source>
        <dbReference type="EMBL" id="SFK38179.1"/>
    </source>
</evidence>
<evidence type="ECO:0000256" key="1">
    <source>
        <dbReference type="SAM" id="SignalP"/>
    </source>
</evidence>
<dbReference type="STRING" id="52441.SAMN05216302_100550"/>
<proteinExistence type="predicted"/>
<sequence>MNWIAMLFMQLLLMAGPVSAMQIEADPRTIISFMDKSLSPELDILRVTTDITPDNHLVFQVKTKDERIEGEGSDYLLLNIQHEKSYALLIPLSKAKGDNIRVYEGAPLPGTELTSIKFEESSINKLHEGFDARHISRGAEFIVPLEWINFGADFGFDAYTVRAEIVDNVLLISKVYDQARKGRAAVKQISAITLLNNICSPKK</sequence>
<keyword evidence="3" id="KW-1185">Reference proteome</keyword>
<dbReference type="AlphaFoldDB" id="A0A1I3Z3Q7"/>
<name>A0A1I3Z3Q7_9PROT</name>
<organism evidence="2 3">
    <name type="scientific">Nitrosomonas aestuarii</name>
    <dbReference type="NCBI Taxonomy" id="52441"/>
    <lineage>
        <taxon>Bacteria</taxon>
        <taxon>Pseudomonadati</taxon>
        <taxon>Pseudomonadota</taxon>
        <taxon>Betaproteobacteria</taxon>
        <taxon>Nitrosomonadales</taxon>
        <taxon>Nitrosomonadaceae</taxon>
        <taxon>Nitrosomonas</taxon>
    </lineage>
</organism>
<reference evidence="3" key="1">
    <citation type="submission" date="2016-10" db="EMBL/GenBank/DDBJ databases">
        <authorList>
            <person name="Varghese N."/>
            <person name="Submissions S."/>
        </authorList>
    </citation>
    <scope>NUCLEOTIDE SEQUENCE [LARGE SCALE GENOMIC DNA]</scope>
    <source>
        <strain evidence="3">Nm69</strain>
    </source>
</reference>
<gene>
    <name evidence="2" type="ORF">SAMN05216302_100550</name>
</gene>
<feature type="chain" id="PRO_5011527060" evidence="1">
    <location>
        <begin position="21"/>
        <end position="203"/>
    </location>
</feature>
<dbReference type="Proteomes" id="UP000199533">
    <property type="component" value="Unassembled WGS sequence"/>
</dbReference>
<evidence type="ECO:0000313" key="3">
    <source>
        <dbReference type="Proteomes" id="UP000199533"/>
    </source>
</evidence>
<keyword evidence="1" id="KW-0732">Signal</keyword>
<accession>A0A1I3Z3Q7</accession>
<dbReference type="RefSeq" id="WP_090697558.1">
    <property type="nucleotide sequence ID" value="NZ_FOSP01000005.1"/>
</dbReference>